<dbReference type="EMBL" id="ACPB03006724">
    <property type="status" value="NOT_ANNOTATED_CDS"/>
    <property type="molecule type" value="Genomic_DNA"/>
</dbReference>
<evidence type="ECO:0000256" key="8">
    <source>
        <dbReference type="ARBA" id="ARBA00023161"/>
    </source>
</evidence>
<dbReference type="SUPFAM" id="SSF48371">
    <property type="entry name" value="ARM repeat"/>
    <property type="match status" value="1"/>
</dbReference>
<reference evidence="11" key="1">
    <citation type="submission" date="2015-05" db="UniProtKB">
        <authorList>
            <consortium name="EnsemblMetazoa"/>
        </authorList>
    </citation>
    <scope>IDENTIFICATION</scope>
</reference>
<dbReference type="PROSITE" id="PS51189">
    <property type="entry name" value="FAT"/>
    <property type="match status" value="1"/>
</dbReference>
<dbReference type="GO" id="GO:0005737">
    <property type="term" value="C:cytoplasm"/>
    <property type="evidence" value="ECO:0007669"/>
    <property type="project" value="TreeGrafter"/>
</dbReference>
<dbReference type="GO" id="GO:0000184">
    <property type="term" value="P:nuclear-transcribed mRNA catabolic process, nonsense-mediated decay"/>
    <property type="evidence" value="ECO:0007669"/>
    <property type="project" value="UniProtKB-KW"/>
</dbReference>
<dbReference type="GO" id="GO:0031932">
    <property type="term" value="C:TORC2 complex"/>
    <property type="evidence" value="ECO:0007669"/>
    <property type="project" value="TreeGrafter"/>
</dbReference>
<dbReference type="Proteomes" id="UP000015103">
    <property type="component" value="Unassembled WGS sequence"/>
</dbReference>
<comment type="catalytic activity">
    <reaction evidence="10">
        <text>L-seryl-[protein] + ATP = O-phospho-L-seryl-[protein] + ADP + H(+)</text>
        <dbReference type="Rhea" id="RHEA:17989"/>
        <dbReference type="Rhea" id="RHEA-COMP:9863"/>
        <dbReference type="Rhea" id="RHEA-COMP:11604"/>
        <dbReference type="ChEBI" id="CHEBI:15378"/>
        <dbReference type="ChEBI" id="CHEBI:29999"/>
        <dbReference type="ChEBI" id="CHEBI:30616"/>
        <dbReference type="ChEBI" id="CHEBI:83421"/>
        <dbReference type="ChEBI" id="CHEBI:456216"/>
        <dbReference type="EC" id="2.7.11.1"/>
    </reaction>
</comment>
<dbReference type="InterPro" id="IPR011009">
    <property type="entry name" value="Kinase-like_dom_sf"/>
</dbReference>
<dbReference type="PROSITE" id="PS00916">
    <property type="entry name" value="PI3_4_KINASE_2"/>
    <property type="match status" value="1"/>
</dbReference>
<dbReference type="EMBL" id="ACPB03006725">
    <property type="status" value="NOT_ANNOTATED_CDS"/>
    <property type="molecule type" value="Genomic_DNA"/>
</dbReference>
<dbReference type="HOGENOM" id="CLU_000316_0_0_1"/>
<dbReference type="GO" id="GO:0004674">
    <property type="term" value="F:protein serine/threonine kinase activity"/>
    <property type="evidence" value="ECO:0007669"/>
    <property type="project" value="UniProtKB-KW"/>
</dbReference>
<dbReference type="InterPro" id="IPR036940">
    <property type="entry name" value="PI3/4_kinase_cat_sf"/>
</dbReference>
<dbReference type="PROSITE" id="PS50290">
    <property type="entry name" value="PI3_4_KINASE_3"/>
    <property type="match status" value="1"/>
</dbReference>
<dbReference type="GO" id="GO:0031929">
    <property type="term" value="P:TOR signaling"/>
    <property type="evidence" value="ECO:0007669"/>
    <property type="project" value="TreeGrafter"/>
</dbReference>
<dbReference type="InterPro" id="IPR014009">
    <property type="entry name" value="PIK_FAT"/>
</dbReference>
<evidence type="ECO:0000256" key="9">
    <source>
        <dbReference type="ARBA" id="ARBA00047899"/>
    </source>
</evidence>
<evidence type="ECO:0000256" key="1">
    <source>
        <dbReference type="ARBA" id="ARBA00011031"/>
    </source>
</evidence>
<dbReference type="InterPro" id="IPR039414">
    <property type="entry name" value="SMG1_PIKKc"/>
</dbReference>
<dbReference type="GO" id="GO:0005524">
    <property type="term" value="F:ATP binding"/>
    <property type="evidence" value="ECO:0007669"/>
    <property type="project" value="UniProtKB-KW"/>
</dbReference>
<dbReference type="SMART" id="SM01345">
    <property type="entry name" value="Rapamycin_bind"/>
    <property type="match status" value="1"/>
</dbReference>
<organism evidence="11 12">
    <name type="scientific">Rhodnius prolixus</name>
    <name type="common">Triatomid bug</name>
    <dbReference type="NCBI Taxonomy" id="13249"/>
    <lineage>
        <taxon>Eukaryota</taxon>
        <taxon>Metazoa</taxon>
        <taxon>Ecdysozoa</taxon>
        <taxon>Arthropoda</taxon>
        <taxon>Hexapoda</taxon>
        <taxon>Insecta</taxon>
        <taxon>Pterygota</taxon>
        <taxon>Neoptera</taxon>
        <taxon>Paraneoptera</taxon>
        <taxon>Hemiptera</taxon>
        <taxon>Heteroptera</taxon>
        <taxon>Panheteroptera</taxon>
        <taxon>Cimicomorpha</taxon>
        <taxon>Reduviidae</taxon>
        <taxon>Triatominae</taxon>
        <taxon>Rhodnius</taxon>
    </lineage>
</organism>
<dbReference type="Gene3D" id="1.10.1070.11">
    <property type="entry name" value="Phosphatidylinositol 3-/4-kinase, catalytic domain"/>
    <property type="match status" value="1"/>
</dbReference>
<dbReference type="EMBL" id="ACPB03006723">
    <property type="status" value="NOT_ANNOTATED_CDS"/>
    <property type="molecule type" value="Genomic_DNA"/>
</dbReference>
<evidence type="ECO:0000256" key="5">
    <source>
        <dbReference type="ARBA" id="ARBA00022741"/>
    </source>
</evidence>
<dbReference type="EC" id="2.7.11.1" evidence="2"/>
<evidence type="ECO:0000256" key="4">
    <source>
        <dbReference type="ARBA" id="ARBA00022679"/>
    </source>
</evidence>
<dbReference type="InParanoid" id="T1I2T7"/>
<dbReference type="OMA" id="AFECHFT"/>
<name>T1I2T7_RHOPR</name>
<evidence type="ECO:0000313" key="12">
    <source>
        <dbReference type="Proteomes" id="UP000015103"/>
    </source>
</evidence>
<dbReference type="SMART" id="SM01343">
    <property type="entry name" value="FATC"/>
    <property type="match status" value="1"/>
</dbReference>
<keyword evidence="12" id="KW-1185">Reference proteome</keyword>
<keyword evidence="3" id="KW-0723">Serine/threonine-protein kinase</keyword>
<keyword evidence="7" id="KW-0067">ATP-binding</keyword>
<evidence type="ECO:0000256" key="6">
    <source>
        <dbReference type="ARBA" id="ARBA00022777"/>
    </source>
</evidence>
<dbReference type="VEuPathDB" id="VectorBase:RPRC010606"/>
<dbReference type="InterPro" id="IPR031559">
    <property type="entry name" value="SMG1"/>
</dbReference>
<proteinExistence type="inferred from homology"/>
<comment type="catalytic activity">
    <reaction evidence="9">
        <text>L-threonyl-[protein] + ATP = O-phospho-L-threonyl-[protein] + ADP + H(+)</text>
        <dbReference type="Rhea" id="RHEA:46608"/>
        <dbReference type="Rhea" id="RHEA-COMP:11060"/>
        <dbReference type="Rhea" id="RHEA-COMP:11605"/>
        <dbReference type="ChEBI" id="CHEBI:15378"/>
        <dbReference type="ChEBI" id="CHEBI:30013"/>
        <dbReference type="ChEBI" id="CHEBI:30616"/>
        <dbReference type="ChEBI" id="CHEBI:61977"/>
        <dbReference type="ChEBI" id="CHEBI:456216"/>
        <dbReference type="EC" id="2.7.11.1"/>
    </reaction>
</comment>
<keyword evidence="8" id="KW-0866">Nonsense-mediated mRNA decay</keyword>
<dbReference type="eggNOG" id="KOG0891">
    <property type="taxonomic scope" value="Eukaryota"/>
</dbReference>
<dbReference type="InterPro" id="IPR016024">
    <property type="entry name" value="ARM-type_fold"/>
</dbReference>
<dbReference type="FunCoup" id="T1I2T7">
    <property type="interactions" value="1163"/>
</dbReference>
<dbReference type="Gene3D" id="3.30.1010.10">
    <property type="entry name" value="Phosphatidylinositol 3-kinase Catalytic Subunit, Chain A, domain 4"/>
    <property type="match status" value="1"/>
</dbReference>
<dbReference type="InterPro" id="IPR050517">
    <property type="entry name" value="DDR_Repair_Kinase"/>
</dbReference>
<evidence type="ECO:0000256" key="2">
    <source>
        <dbReference type="ARBA" id="ARBA00012513"/>
    </source>
</evidence>
<comment type="similarity">
    <text evidence="1">Belongs to the PI3/PI4-kinase family.</text>
</comment>
<protein>
    <recommendedName>
        <fullName evidence="2">non-specific serine/threonine protein kinase</fullName>
        <ecNumber evidence="2">2.7.11.1</ecNumber>
    </recommendedName>
</protein>
<dbReference type="Pfam" id="PF15785">
    <property type="entry name" value="SMG1"/>
    <property type="match status" value="1"/>
</dbReference>
<dbReference type="PANTHER" id="PTHR11139">
    <property type="entry name" value="ATAXIA TELANGIECTASIA MUTATED ATM -RELATED"/>
    <property type="match status" value="1"/>
</dbReference>
<evidence type="ECO:0000313" key="11">
    <source>
        <dbReference type="EnsemblMetazoa" id="RPRC010606-PA"/>
    </source>
</evidence>
<dbReference type="EnsemblMetazoa" id="RPRC010606-RA">
    <property type="protein sequence ID" value="RPRC010606-PA"/>
    <property type="gene ID" value="RPRC010606"/>
</dbReference>
<keyword evidence="6" id="KW-0418">Kinase</keyword>
<keyword evidence="5" id="KW-0547">Nucleotide-binding</keyword>
<dbReference type="SMART" id="SM00146">
    <property type="entry name" value="PI3Kc"/>
    <property type="match status" value="1"/>
</dbReference>
<dbReference type="GO" id="GO:0005634">
    <property type="term" value="C:nucleus"/>
    <property type="evidence" value="ECO:0007669"/>
    <property type="project" value="TreeGrafter"/>
</dbReference>
<dbReference type="GO" id="GO:0016242">
    <property type="term" value="P:negative regulation of macroautophagy"/>
    <property type="evidence" value="ECO:0007669"/>
    <property type="project" value="TreeGrafter"/>
</dbReference>
<evidence type="ECO:0000256" key="3">
    <source>
        <dbReference type="ARBA" id="ARBA00022527"/>
    </source>
</evidence>
<evidence type="ECO:0000256" key="7">
    <source>
        <dbReference type="ARBA" id="ARBA00022840"/>
    </source>
</evidence>
<sequence length="3349" mass="380367">EDSRISSTLRRLAREEDEKKFEILTKNLQEALALADNANYIRRSLDMILDSLFDLMTNGVTPKCRQMASQSLGHLGFALSSDFKKFSDWIFNKYASATNDESRRLIMNSILELANLDRENPKLQEFAQLLMTEVREVMENTDVGEIFIVTAEITITLTHRYPDTFTAYFHDTIDIILGWHIDTNQDSRTTRCAANCLRRLAPYWYREMTFTIDLLRQFIEDGENYRDELLNPSEDSRPSDVFKKITSFIDPQRNAHVTWAFLCESLSKIMDLVISTLPTALDNNLVIAGKYFSLDINCYPKSNSLHKISTLFRIGEAEEETLSFLDRLFEHSCSASWRVGLRWIKSESERSLVSLCDCRLLIFLAPRQSCVTSLQAKYSVRSLFFAGNKCASLIMNFLEVEAIAMDHLILNYIYAQIQLSKEMTVCAVASLFTFIVKVAEIMGSKLTEEFVDTLLGPNSLLLRMRFKNVQDEVNQVYYALLQHLDVGIAIRAYTHVVGDLDVALRTLNDSVEPLIPVEENFHSATMYPPNHVEVVILNTLKVFTDLVLTDNSILSMYVLKPGLFEILAGRLPSVISPVSFPKIHYTYIYLLRVYCVKNNYFLAASGFLNRSGDGLLLGDVVSLDTPEGNVPAPSNITILTIINILIENLEEPMDPKNKDLILVWAVDLLIFGRPYKSILLCTEEVKNLVKAVCVAATDCRPTVSLQAATRISDLIRFYNCLWPEEIMKRFLDLCLYFLNSTDSNVRSKYHDILLHLPCLIIVFSISYCASVTESIYKVNLSAINKVLLRQYEEVSRGYLGELTSFHFKQFMSYLLEGENEENIQWMSEILTRCWPVLEVGYDKGCEAMHNLAVITEWIAFQSAYLCVDNKMRTPLGKPIGTFTAIECKFYLCVIRDLAKEAQNRKCGKNSASGRRARILVQFVEQLEKCVYNATEGTASAFPPVNKAVKTFFHTNRGPCYEWFTRTRLALLVVCLNCGMDSSAVRHGYAFLQAMLDLGNTQTSEFESALLNIGWALANMGEKEAVQGLYIWARDTANVKYPLLKPLVEMAGKRYESAAENFMQIVKDIDTSEEKQNEDIDQTKQTTQSLRRCLLSVPESYLSVNNWRDLRAWKQKESEFLGNENGSSSHRFKFITPNFCESMELFEAGETMAARELLTWKCPTHNSDENQTKWDFSNILSENHFVLKNIAIVAGISSELPECCLEKLAKIKDDLEKIIETSIKDAPSEILGQAVLLQFITNSLQNKINLLDSPLYDSQKQWKLNFTSPLVEQAGWWAYTLGRIHKRNYPSQNLKTFLLQSSRKTGNLHYATLILKKYLYALGVCSNSCYQEPIKLTESVMNTLKDQGSKWNIDDARALKQLSKMLKSSGELEKSIELSSFVVDGLFEAVHLQFKNQARERGLMAMSASLLRDIASMVQRTDKENYAGGFYLKKLLEMPVSLNYFSANCLPHTILNDYISGRLLRLSVHTERASSKSWEHLGAWAYSYGLEEISSRTLTESDKALIAESLQEADMTTKLVQDVFRTLTAAYNTHDVENFCLQIDTTSSEMIEQQLRSIGIFTTEQLNTLITIWKNTHCRVYAFFRLSAFSYFKYLQLSQFKEDDAVMVRATLRLLRLIVKHASELQDEVESGLSATPTSPWVSIVPQLFSRLNHPEQYVRKRVSELLTRIGIDLPHLIVFPAVVGSHTGASTIKDMPTTSYSHWDSETQSLIYLHFLKYTIAYDTSSNERAAVLENSFTTILDTLSRKYGEEISQVRTLVSELRRITLLWDELWLGTLLQHQADITRRFVQLSAEVRATDSNTHLSEECRNQLVAEKFRLILKPLLFVLEQLHAITSVEPETPHEREFQDKFGKDIDTLLMKLKEPTNPRHPNEAWQAIKTLQSKLQTRAAKRTSICLSMEDISPALARLNSTKISMPGVRSHVNVQSIENNVAVLPTKTKPKKLVFNGSNGHRYTYLFKGLEDLHLDERIMQFLSIANAMLKEPHLRAHHYSVVPLGPRSGLISWVENVTPIFSLYKKWQQRDCRAGSSEGMLYRQIWRPSELFYSKLGPILKETGITSIDPMQRNKWPVSALKKCLVELMQSTPTYLLSKELWCHSVNAADWWRVTKLYSSSLAVMSIIGYIIGLGDRHLDNVLVNLKTGEVVHIDYNVCFEKGKTLRVPEKVPFRLTPNLRAALGVTGIEGIYRITCEHVLKVLKEGRETLLTLLEAFVYDPLIDWTPLNEGGYTGAVYGGGRELASETKQSKKELEKEVTCSMYKVRITEAKHQWLENKKLLLRELEEMMENIEFWQTEEKKIRDIQQSLQERHTQLALLKEAEGQPQHSLYTLGGRCSKHLQVCNAKQATINTLKAKIQEYDQQLSSFKNILSSMRGPEMSQWVKEVSSRPRQDVCQVFDLIKEFLQNAGQNQTVQQCIQSERDVGELCIQQTQLTLSLLEMLVQYWDISRQYPASYLKTHRATLYKRWAEMLLEDMSFQKCKQIKEEMSRELTANEELLRQTGMYSAGLQRQLTECRQYLARIVERGTALSNNVGGAASSLQSYKLDVSQTDPVCLEAVVLNALTALNKRFLMMEAAATSAGDCLLSLTSRDGDWFLDDMVLIGSTVLKLIQLLPSLNKEDIDPNVATSIKCLQHAHAQFKGLQEAHNNFTGIILVEAMQAMQCEEPSVLGVLTQLEAVVSIVSPLSLAELIGQLHKHLRFTIMGMQSPHETCMASVDALRVGFQSLLPHGSCTLGEHKTVKSLSQGDMLLMGFNGLFDNVQLGRETLLAHLSSLQSPLAWKIVDQVREAKSHYIAPICEEEPKAILESMFFVKRLSTILEVLRMCRDDAAGFRCAPGSPPVPHDRDSLTKPVRRYIADYISCQLLGVFSLSLATAVCLLLQHNGFDVTGEVEQKDIGAQGRVPLEELCKKAISLMAERLGRAQQLRQVSGVVSQAEAVWRQEELLKRVQQDVVNARALLHRIQVTITAHHWLHEHYLVNSPPPPINRTAFMIELRKSMNALRGLQPKLKEALEHQNSLVASAEQRLKWAAGANPALNEVMSAFESAVATNRERIEAEVSLALTVANMSSNVLQHEVLRTPTAEAMANDCSFLRLVEECRKLHMYLKENPVALSSAEEGLVALIPPKKKIDQEWISKAEELISESVRKLKAELEPQQIQLLAAEDCVKNKATNIRVAMAKHHRIIADIRTLLKTMVKYEDAGLSGLEKYLTRYKKFTDMISNMTKGLGMAKTLTANIIASALEETKILHSITDEIYGELLKFSVGESPVKRPQLIRQSTAVYESPKKEPKTKKSVQERNAYAMSVWRRVKFKLEGRDPDPGVRSTEKQQKIYILLIATNLENLSLLYEGWTPWV</sequence>
<dbReference type="GO" id="GO:0031931">
    <property type="term" value="C:TORC1 complex"/>
    <property type="evidence" value="ECO:0007669"/>
    <property type="project" value="TreeGrafter"/>
</dbReference>
<dbReference type="PANTHER" id="PTHR11139:SF119">
    <property type="entry name" value="SERINE_THREONINE-PROTEIN KINASE SMG1"/>
    <property type="match status" value="1"/>
</dbReference>
<dbReference type="InterPro" id="IPR000403">
    <property type="entry name" value="PI3/4_kinase_cat_dom"/>
</dbReference>
<dbReference type="InterPro" id="IPR018936">
    <property type="entry name" value="PI3/4_kinase_CS"/>
</dbReference>
<dbReference type="PROSITE" id="PS51190">
    <property type="entry name" value="FATC"/>
    <property type="match status" value="1"/>
</dbReference>
<dbReference type="InterPro" id="IPR003152">
    <property type="entry name" value="FATC_dom"/>
</dbReference>
<dbReference type="CDD" id="cd05170">
    <property type="entry name" value="PIKKc_SMG1"/>
    <property type="match status" value="1"/>
</dbReference>
<dbReference type="Pfam" id="PF00454">
    <property type="entry name" value="PI3_PI4_kinase"/>
    <property type="match status" value="1"/>
</dbReference>
<accession>T1I2T7</accession>
<dbReference type="FunFam" id="1.10.1070.11:FF:000008">
    <property type="entry name" value="serine/threonine-protein kinase SMG1 isoform X2"/>
    <property type="match status" value="1"/>
</dbReference>
<dbReference type="SUPFAM" id="SSF56112">
    <property type="entry name" value="Protein kinase-like (PK-like)"/>
    <property type="match status" value="1"/>
</dbReference>
<dbReference type="STRING" id="13249.T1I2T7"/>
<evidence type="ECO:0000256" key="10">
    <source>
        <dbReference type="ARBA" id="ARBA00048679"/>
    </source>
</evidence>
<keyword evidence="4" id="KW-0808">Transferase</keyword>